<feature type="region of interest" description="Disordered" evidence="1">
    <location>
        <begin position="75"/>
        <end position="116"/>
    </location>
</feature>
<name>A0A9P6DWQ9_9AGAM</name>
<feature type="compositionally biased region" description="Low complexity" evidence="1">
    <location>
        <begin position="84"/>
        <end position="100"/>
    </location>
</feature>
<comment type="caution">
    <text evidence="2">The sequence shown here is derived from an EMBL/GenBank/DDBJ whole genome shotgun (WGS) entry which is preliminary data.</text>
</comment>
<feature type="compositionally biased region" description="Basic and acidic residues" evidence="1">
    <location>
        <begin position="102"/>
        <end position="116"/>
    </location>
</feature>
<dbReference type="EMBL" id="MU128930">
    <property type="protein sequence ID" value="KAF9517716.1"/>
    <property type="molecule type" value="Genomic_DNA"/>
</dbReference>
<dbReference type="OrthoDB" id="2743634at2759"/>
<keyword evidence="3" id="KW-1185">Reference proteome</keyword>
<evidence type="ECO:0000256" key="1">
    <source>
        <dbReference type="SAM" id="MobiDB-lite"/>
    </source>
</evidence>
<evidence type="ECO:0000313" key="3">
    <source>
        <dbReference type="Proteomes" id="UP000886523"/>
    </source>
</evidence>
<reference evidence="2" key="1">
    <citation type="journal article" date="2020" name="Nat. Commun.">
        <title>Large-scale genome sequencing of mycorrhizal fungi provides insights into the early evolution of symbiotic traits.</title>
        <authorList>
            <person name="Miyauchi S."/>
            <person name="Kiss E."/>
            <person name="Kuo A."/>
            <person name="Drula E."/>
            <person name="Kohler A."/>
            <person name="Sanchez-Garcia M."/>
            <person name="Morin E."/>
            <person name="Andreopoulos B."/>
            <person name="Barry K.W."/>
            <person name="Bonito G."/>
            <person name="Buee M."/>
            <person name="Carver A."/>
            <person name="Chen C."/>
            <person name="Cichocki N."/>
            <person name="Clum A."/>
            <person name="Culley D."/>
            <person name="Crous P.W."/>
            <person name="Fauchery L."/>
            <person name="Girlanda M."/>
            <person name="Hayes R.D."/>
            <person name="Keri Z."/>
            <person name="LaButti K."/>
            <person name="Lipzen A."/>
            <person name="Lombard V."/>
            <person name="Magnuson J."/>
            <person name="Maillard F."/>
            <person name="Murat C."/>
            <person name="Nolan M."/>
            <person name="Ohm R.A."/>
            <person name="Pangilinan J."/>
            <person name="Pereira M.F."/>
            <person name="Perotto S."/>
            <person name="Peter M."/>
            <person name="Pfister S."/>
            <person name="Riley R."/>
            <person name="Sitrit Y."/>
            <person name="Stielow J.B."/>
            <person name="Szollosi G."/>
            <person name="Zifcakova L."/>
            <person name="Stursova M."/>
            <person name="Spatafora J.W."/>
            <person name="Tedersoo L."/>
            <person name="Vaario L.M."/>
            <person name="Yamada A."/>
            <person name="Yan M."/>
            <person name="Wang P."/>
            <person name="Xu J."/>
            <person name="Bruns T."/>
            <person name="Baldrian P."/>
            <person name="Vilgalys R."/>
            <person name="Dunand C."/>
            <person name="Henrissat B."/>
            <person name="Grigoriev I.V."/>
            <person name="Hibbett D."/>
            <person name="Nagy L.G."/>
            <person name="Martin F.M."/>
        </authorList>
    </citation>
    <scope>NUCLEOTIDE SEQUENCE</scope>
    <source>
        <strain evidence="2">UP504</strain>
    </source>
</reference>
<dbReference type="Proteomes" id="UP000886523">
    <property type="component" value="Unassembled WGS sequence"/>
</dbReference>
<accession>A0A9P6DWQ9</accession>
<evidence type="ECO:0000313" key="2">
    <source>
        <dbReference type="EMBL" id="KAF9517716.1"/>
    </source>
</evidence>
<dbReference type="AlphaFoldDB" id="A0A9P6DWQ9"/>
<sequence>MPDKSTAILHQSTILVSLNNQKTDASTSGGRSRKRTLTLVNGGKVDLEQPINPPSAEVIEAMRLRILELEDQLSAHPPAKRAKTGTTGEASSSNAGSSGAMDKADQKRAVALSKAEEKKTKMQLKKIFDRLKKECKSPTCKFQGSSKTIKFDEVLEKSEFDTLFMGGVGTVIQPTPQNKPTSTVTIIRFHGAAQLEALFGGELKPLKGEKWSIGGGPSFAKSLKLGACDVDIDDLEISYSKNTMKATLKFEVSEVGGAARDFYGGMFNFHF</sequence>
<protein>
    <submittedName>
        <fullName evidence="2">Uncharacterized protein</fullName>
    </submittedName>
</protein>
<organism evidence="2 3">
    <name type="scientific">Hydnum rufescens UP504</name>
    <dbReference type="NCBI Taxonomy" id="1448309"/>
    <lineage>
        <taxon>Eukaryota</taxon>
        <taxon>Fungi</taxon>
        <taxon>Dikarya</taxon>
        <taxon>Basidiomycota</taxon>
        <taxon>Agaricomycotina</taxon>
        <taxon>Agaricomycetes</taxon>
        <taxon>Cantharellales</taxon>
        <taxon>Hydnaceae</taxon>
        <taxon>Hydnum</taxon>
    </lineage>
</organism>
<proteinExistence type="predicted"/>
<gene>
    <name evidence="2" type="ORF">BS47DRAFT_1339244</name>
</gene>